<dbReference type="Pfam" id="PF00756">
    <property type="entry name" value="Esterase"/>
    <property type="match status" value="1"/>
</dbReference>
<proteinExistence type="inferred from homology"/>
<sequence>MISEKSLDLVESHQAYGGTQGVYRHSSRSTGTDMIFSVFVPPHEDGATLPVLWYLSGLTCTHANVTDKGDYRRACAENGVIFVAPDTSPRGDDVPDDDAYDFGKGAGFYVDATEAPWATNFRMRSYVEQELPEVIAAAFPVADMTRHGITGHSMGGHGALTIGLRNPDRFRSISAFAPIVSPLNCAWGEKALTGYLGADRYAWRAYDACALIEDGARVAALLVDQGDADQFLSEQLKPELLKAACDTAGIDLTLRMQPGYDHSYYFISTFMADHVKWHAERLGSGGQMNRYDVVIVGAGHAGAQAAIALRQAKFTGSIAVIGDEPDLPYERPPLSKDYLAGEKPFERLLIRPAAFWTERDVVMLLGQRVTAVDAEAHTVSIGADAIGYGHLIWAGGGSPRRLTCDGHHYSGVHSVRTRADVDAMMGELAATRQVVVIGGGYIGLEAAAVLTKLGKHVTVLEAQDRVLARVAGEPLSRFYEAEHRAHGVDVRLGVMVAAIEGEGERVTGVRLIDDEIVPADMVIVGIGIVPEVAALIAAGAEGGNGVNVDRHCRTSLPDVFAVGDCAFHANDFADGAPIRLESVQNANDQATCAAKMIVAGDTDEPQPYHAVPWFWSNQYDLKLQTVGLSIGYDQTVLRGDPAQRSFSLVYLRGGHVIALDCVNATRDYVQGRSLVLAGSSPDPARLADTNEVLKELV</sequence>
<evidence type="ECO:0000313" key="13">
    <source>
        <dbReference type="Proteomes" id="UP000595894"/>
    </source>
</evidence>
<dbReference type="KEGG" id="sari:H5J25_07515"/>
<evidence type="ECO:0000256" key="2">
    <source>
        <dbReference type="ARBA" id="ARBA00012479"/>
    </source>
</evidence>
<evidence type="ECO:0000313" key="12">
    <source>
        <dbReference type="EMBL" id="QQV78478.1"/>
    </source>
</evidence>
<dbReference type="EMBL" id="CP061035">
    <property type="protein sequence ID" value="QQV78478.1"/>
    <property type="molecule type" value="Genomic_DNA"/>
</dbReference>
<evidence type="ECO:0000256" key="6">
    <source>
        <dbReference type="ARBA" id="ARBA00022827"/>
    </source>
</evidence>
<reference evidence="13" key="1">
    <citation type="submission" date="2020-09" db="EMBL/GenBank/DDBJ databases">
        <title>Sphingomonas sp., a new species isolated from pork steak.</title>
        <authorList>
            <person name="Heidler von Heilborn D."/>
        </authorList>
    </citation>
    <scope>NUCLEOTIDE SEQUENCE [LARGE SCALE GENOMIC DNA]</scope>
</reference>
<evidence type="ECO:0000256" key="4">
    <source>
        <dbReference type="ARBA" id="ARBA00022630"/>
    </source>
</evidence>
<dbReference type="InterPro" id="IPR029058">
    <property type="entry name" value="AB_hydrolase_fold"/>
</dbReference>
<dbReference type="PRINTS" id="PR00368">
    <property type="entry name" value="FADPNR"/>
</dbReference>
<dbReference type="AlphaFoldDB" id="A0A974S598"/>
<dbReference type="InterPro" id="IPR036188">
    <property type="entry name" value="FAD/NAD-bd_sf"/>
</dbReference>
<dbReference type="Gene3D" id="3.30.390.30">
    <property type="match status" value="1"/>
</dbReference>
<dbReference type="InterPro" id="IPR014186">
    <property type="entry name" value="S-formylglutathione_hydrol"/>
</dbReference>
<dbReference type="InterPro" id="IPR000801">
    <property type="entry name" value="Esterase-like"/>
</dbReference>
<feature type="domain" description="Reductase C-terminal" evidence="11">
    <location>
        <begin position="613"/>
        <end position="697"/>
    </location>
</feature>
<accession>A0A974S598</accession>
<comment type="similarity">
    <text evidence="1">Belongs to the esterase D family.</text>
</comment>
<organism evidence="12 13">
    <name type="scientific">Sphingomonas aliaeris</name>
    <dbReference type="NCBI Taxonomy" id="2759526"/>
    <lineage>
        <taxon>Bacteria</taxon>
        <taxon>Pseudomonadati</taxon>
        <taxon>Pseudomonadota</taxon>
        <taxon>Alphaproteobacteria</taxon>
        <taxon>Sphingomonadales</taxon>
        <taxon>Sphingomonadaceae</taxon>
        <taxon>Sphingomonas</taxon>
    </lineage>
</organism>
<name>A0A974S598_9SPHN</name>
<dbReference type="PRINTS" id="PR00411">
    <property type="entry name" value="PNDRDTASEI"/>
</dbReference>
<dbReference type="InterPro" id="IPR023753">
    <property type="entry name" value="FAD/NAD-binding_dom"/>
</dbReference>
<keyword evidence="13" id="KW-1185">Reference proteome</keyword>
<evidence type="ECO:0000256" key="1">
    <source>
        <dbReference type="ARBA" id="ARBA00005622"/>
    </source>
</evidence>
<keyword evidence="4" id="KW-0285">Flavoprotein</keyword>
<dbReference type="PANTHER" id="PTHR10061">
    <property type="entry name" value="S-FORMYLGLUTATHIONE HYDROLASE"/>
    <property type="match status" value="1"/>
</dbReference>
<dbReference type="PANTHER" id="PTHR10061:SF0">
    <property type="entry name" value="S-FORMYLGLUTATHIONE HYDROLASE"/>
    <property type="match status" value="1"/>
</dbReference>
<dbReference type="GO" id="GO:0052689">
    <property type="term" value="F:carboxylic ester hydrolase activity"/>
    <property type="evidence" value="ECO:0007669"/>
    <property type="project" value="UniProtKB-KW"/>
</dbReference>
<comment type="catalytic activity">
    <reaction evidence="7">
        <text>S-formylglutathione + H2O = formate + glutathione + H(+)</text>
        <dbReference type="Rhea" id="RHEA:14961"/>
        <dbReference type="ChEBI" id="CHEBI:15377"/>
        <dbReference type="ChEBI" id="CHEBI:15378"/>
        <dbReference type="ChEBI" id="CHEBI:15740"/>
        <dbReference type="ChEBI" id="CHEBI:57688"/>
        <dbReference type="ChEBI" id="CHEBI:57925"/>
        <dbReference type="EC" id="3.1.2.12"/>
    </reaction>
</comment>
<evidence type="ECO:0000256" key="7">
    <source>
        <dbReference type="ARBA" id="ARBA00047590"/>
    </source>
</evidence>
<dbReference type="GO" id="GO:0046294">
    <property type="term" value="P:formaldehyde catabolic process"/>
    <property type="evidence" value="ECO:0007669"/>
    <property type="project" value="InterPro"/>
</dbReference>
<dbReference type="SUPFAM" id="SSF51905">
    <property type="entry name" value="FAD/NAD(P)-binding domain"/>
    <property type="match status" value="1"/>
</dbReference>
<dbReference type="Pfam" id="PF14759">
    <property type="entry name" value="Reductase_C"/>
    <property type="match status" value="1"/>
</dbReference>
<evidence type="ECO:0000259" key="10">
    <source>
        <dbReference type="Pfam" id="PF07992"/>
    </source>
</evidence>
<dbReference type="InterPro" id="IPR016156">
    <property type="entry name" value="FAD/NAD-linked_Rdtase_dimer_sf"/>
</dbReference>
<feature type="active site" description="Charge relay system" evidence="9">
    <location>
        <position position="153"/>
    </location>
</feature>
<dbReference type="InterPro" id="IPR028202">
    <property type="entry name" value="Reductase_C"/>
</dbReference>
<dbReference type="GO" id="GO:0018738">
    <property type="term" value="F:S-formylglutathione hydrolase activity"/>
    <property type="evidence" value="ECO:0007669"/>
    <property type="project" value="UniProtKB-UniRule"/>
</dbReference>
<dbReference type="EC" id="3.1.2.12" evidence="2 8"/>
<dbReference type="SUPFAM" id="SSF53474">
    <property type="entry name" value="alpha/beta-Hydrolases"/>
    <property type="match status" value="1"/>
</dbReference>
<feature type="domain" description="FAD/NAD(P)-binding" evidence="10">
    <location>
        <begin position="291"/>
        <end position="590"/>
    </location>
</feature>
<protein>
    <recommendedName>
        <fullName evidence="2 8">S-formylglutathione hydrolase</fullName>
        <ecNumber evidence="2 8">3.1.2.12</ecNumber>
    </recommendedName>
</protein>
<dbReference type="Proteomes" id="UP000595894">
    <property type="component" value="Chromosome"/>
</dbReference>
<gene>
    <name evidence="12" type="primary">fghA</name>
    <name evidence="12" type="ORF">H5J25_07515</name>
</gene>
<evidence type="ECO:0000256" key="5">
    <source>
        <dbReference type="ARBA" id="ARBA00022801"/>
    </source>
</evidence>
<evidence type="ECO:0000259" key="11">
    <source>
        <dbReference type="Pfam" id="PF14759"/>
    </source>
</evidence>
<dbReference type="NCBIfam" id="TIGR02821">
    <property type="entry name" value="fghA_ester_D"/>
    <property type="match status" value="1"/>
</dbReference>
<dbReference type="GO" id="GO:0016491">
    <property type="term" value="F:oxidoreductase activity"/>
    <property type="evidence" value="ECO:0007669"/>
    <property type="project" value="InterPro"/>
</dbReference>
<dbReference type="GO" id="GO:0005829">
    <property type="term" value="C:cytosol"/>
    <property type="evidence" value="ECO:0007669"/>
    <property type="project" value="TreeGrafter"/>
</dbReference>
<evidence type="ECO:0000256" key="9">
    <source>
        <dbReference type="PIRSR" id="PIRSR614186-1"/>
    </source>
</evidence>
<feature type="active site" description="Charge relay system" evidence="9">
    <location>
        <position position="229"/>
    </location>
</feature>
<keyword evidence="6" id="KW-0274">FAD</keyword>
<dbReference type="Pfam" id="PF07992">
    <property type="entry name" value="Pyr_redox_2"/>
    <property type="match status" value="1"/>
</dbReference>
<keyword evidence="3" id="KW-0719">Serine esterase</keyword>
<dbReference type="FunFam" id="3.40.50.1820:FF:000002">
    <property type="entry name" value="S-formylglutathione hydrolase"/>
    <property type="match status" value="1"/>
</dbReference>
<keyword evidence="5 12" id="KW-0378">Hydrolase</keyword>
<evidence type="ECO:0000256" key="3">
    <source>
        <dbReference type="ARBA" id="ARBA00022487"/>
    </source>
</evidence>
<dbReference type="Gene3D" id="3.50.50.60">
    <property type="entry name" value="FAD/NAD(P)-binding domain"/>
    <property type="match status" value="2"/>
</dbReference>
<evidence type="ECO:0000256" key="8">
    <source>
        <dbReference type="NCBIfam" id="TIGR02821"/>
    </source>
</evidence>
<dbReference type="Gene3D" id="3.40.50.1820">
    <property type="entry name" value="alpha/beta hydrolase"/>
    <property type="match status" value="1"/>
</dbReference>
<dbReference type="SUPFAM" id="SSF55424">
    <property type="entry name" value="FAD/NAD-linked reductases, dimerisation (C-terminal) domain"/>
    <property type="match status" value="1"/>
</dbReference>
<feature type="active site" description="Charge relay system" evidence="9">
    <location>
        <position position="262"/>
    </location>
</feature>